<evidence type="ECO:0000256" key="1">
    <source>
        <dbReference type="SAM" id="Phobius"/>
    </source>
</evidence>
<keyword evidence="1" id="KW-1133">Transmembrane helix</keyword>
<feature type="transmembrane region" description="Helical" evidence="1">
    <location>
        <begin position="17"/>
        <end position="37"/>
    </location>
</feature>
<dbReference type="EMBL" id="GGEC01030877">
    <property type="protein sequence ID" value="MBX11361.1"/>
    <property type="molecule type" value="Transcribed_RNA"/>
</dbReference>
<accession>A0A2P2L059</accession>
<organism evidence="2">
    <name type="scientific">Rhizophora mucronata</name>
    <name type="common">Asiatic mangrove</name>
    <dbReference type="NCBI Taxonomy" id="61149"/>
    <lineage>
        <taxon>Eukaryota</taxon>
        <taxon>Viridiplantae</taxon>
        <taxon>Streptophyta</taxon>
        <taxon>Embryophyta</taxon>
        <taxon>Tracheophyta</taxon>
        <taxon>Spermatophyta</taxon>
        <taxon>Magnoliopsida</taxon>
        <taxon>eudicotyledons</taxon>
        <taxon>Gunneridae</taxon>
        <taxon>Pentapetalae</taxon>
        <taxon>rosids</taxon>
        <taxon>fabids</taxon>
        <taxon>Malpighiales</taxon>
        <taxon>Rhizophoraceae</taxon>
        <taxon>Rhizophora</taxon>
    </lineage>
</organism>
<proteinExistence type="predicted"/>
<name>A0A2P2L059_RHIMU</name>
<keyword evidence="1" id="KW-0812">Transmembrane</keyword>
<keyword evidence="1" id="KW-0472">Membrane</keyword>
<protein>
    <submittedName>
        <fullName evidence="2">Uncharacterized protein</fullName>
    </submittedName>
</protein>
<reference evidence="2" key="1">
    <citation type="submission" date="2018-02" db="EMBL/GenBank/DDBJ databases">
        <title>Rhizophora mucronata_Transcriptome.</title>
        <authorList>
            <person name="Meera S.P."/>
            <person name="Sreeshan A."/>
            <person name="Augustine A."/>
        </authorList>
    </citation>
    <scope>NUCLEOTIDE SEQUENCE</scope>
    <source>
        <tissue evidence="2">Leaf</tissue>
    </source>
</reference>
<sequence>MPWKDIIWGPCFSPYKFLFGVLIASIFSLVFIALLFINQECAGVACFCFCVSTQSFYLAEVDRQLYEEDRCYLQTKRKGILILMKLNEQILDGL</sequence>
<dbReference type="AlphaFoldDB" id="A0A2P2L059"/>
<evidence type="ECO:0000313" key="2">
    <source>
        <dbReference type="EMBL" id="MBX11361.1"/>
    </source>
</evidence>